<gene>
    <name evidence="1" type="ORF">ACFPZN_18520</name>
</gene>
<comment type="caution">
    <text evidence="1">The sequence shown here is derived from an EMBL/GenBank/DDBJ whole genome shotgun (WGS) entry which is preliminary data.</text>
</comment>
<dbReference type="RefSeq" id="WP_378283245.1">
    <property type="nucleotide sequence ID" value="NZ_JBHSON010000023.1"/>
</dbReference>
<protein>
    <submittedName>
        <fullName evidence="1">Uncharacterized protein</fullName>
    </submittedName>
</protein>
<dbReference type="EMBL" id="JBHSON010000023">
    <property type="protein sequence ID" value="MFC5747628.1"/>
    <property type="molecule type" value="Genomic_DNA"/>
</dbReference>
<keyword evidence="2" id="KW-1185">Reference proteome</keyword>
<organism evidence="1 2">
    <name type="scientific">Actinomadura rugatobispora</name>
    <dbReference type="NCBI Taxonomy" id="1994"/>
    <lineage>
        <taxon>Bacteria</taxon>
        <taxon>Bacillati</taxon>
        <taxon>Actinomycetota</taxon>
        <taxon>Actinomycetes</taxon>
        <taxon>Streptosporangiales</taxon>
        <taxon>Thermomonosporaceae</taxon>
        <taxon>Actinomadura</taxon>
    </lineage>
</organism>
<evidence type="ECO:0000313" key="1">
    <source>
        <dbReference type="EMBL" id="MFC5747628.1"/>
    </source>
</evidence>
<reference evidence="2" key="1">
    <citation type="journal article" date="2019" name="Int. J. Syst. Evol. Microbiol.">
        <title>The Global Catalogue of Microorganisms (GCM) 10K type strain sequencing project: providing services to taxonomists for standard genome sequencing and annotation.</title>
        <authorList>
            <consortium name="The Broad Institute Genomics Platform"/>
            <consortium name="The Broad Institute Genome Sequencing Center for Infectious Disease"/>
            <person name="Wu L."/>
            <person name="Ma J."/>
        </authorList>
    </citation>
    <scope>NUCLEOTIDE SEQUENCE [LARGE SCALE GENOMIC DNA]</scope>
    <source>
        <strain evidence="2">KCTC 42087</strain>
    </source>
</reference>
<accession>A0ABW0ZYM8</accession>
<dbReference type="Proteomes" id="UP001596074">
    <property type="component" value="Unassembled WGS sequence"/>
</dbReference>
<name>A0ABW0ZYM8_9ACTN</name>
<proteinExistence type="predicted"/>
<evidence type="ECO:0000313" key="2">
    <source>
        <dbReference type="Proteomes" id="UP001596074"/>
    </source>
</evidence>
<sequence>MGERESEARLQDAFDPKRRGQYLTDLFQERVVGRPGREVRLFGGGADRVMVLRATYSAVLRHDSRLMPGADAVAAVVEAVTASRAEAAATHRVMAPLDYGARRYLTLGSTVWQARMAPHSPPDPALDPAVDGARQTLDAVLTGAIDGPTVGDLVELADRETAVVTEAVWLPDARIGRSPVAYLVGPVIGGPPRGIAVFAWDLTAVPAGDTAGPRSDREPRPAYTAAVTLAGLLAERKARKAAP</sequence>